<dbReference type="EMBL" id="JANUBL010000005">
    <property type="protein sequence ID" value="MCS4122297.1"/>
    <property type="molecule type" value="Genomic_DNA"/>
</dbReference>
<accession>A0A9X2R6E4</accession>
<keyword evidence="3" id="KW-0597">Phosphoprotein</keyword>
<evidence type="ECO:0000313" key="8">
    <source>
        <dbReference type="EMBL" id="MCS4122297.1"/>
    </source>
</evidence>
<dbReference type="InterPro" id="IPR005467">
    <property type="entry name" value="His_kinase_dom"/>
</dbReference>
<dbReference type="CDD" id="cd00130">
    <property type="entry name" value="PAS"/>
    <property type="match status" value="4"/>
</dbReference>
<protein>
    <recommendedName>
        <fullName evidence="2">histidine kinase</fullName>
        <ecNumber evidence="2">2.7.13.3</ecNumber>
    </recommendedName>
</protein>
<dbReference type="AlphaFoldDB" id="A0A9X2R6E4"/>
<dbReference type="InterPro" id="IPR003661">
    <property type="entry name" value="HisK_dim/P_dom"/>
</dbReference>
<sequence length="957" mass="107495">MSSYKDPSSGSSSGEQEQPDAGHPETKASRSEKVQAEQAEVEQPEGGQAQAGQAQDDDARLQALRRYDVVGTDPEPDFDRITRVAASLFEVPIALINFIAAEREWRKSAIGAESGEQAPKVSFCREAVQSSGTTIIEDAAETERFAGHPLVEDPPGVRFYAGAPLQTPGGYRIGTLCVLDTVPRRFSEEETSRLEDLAGMVMSELERRREAKRRIQEKDRRLQSITENVSDGIYRSTAEAGIVYANSAFVEMFGYQDLEELRATERETLYANPDRREELIEKEAKEKGLSREEVRYRRKDGTTFIGLLSTQRVEGEEQEKTYFDGAITDVTERIEERQRREQAIRRTTDGIVEVGPEWRITLVNEQAEKVYGMDEEEMLGRSAWKVFPKLEDTPFEETYREVMQTREASSIEGYYSALEEWFDVQIYPNEDGGLAFYFDVITERKEREHRLAITSQRLEAILQHTSRPMFVKNREGEHLLTNRRFRELFDLEEGEALGRTAEEFLPPGKARGVQENDRAVLQEGKTVEREEQIRVDGEWRTYLTAKSPLYDIGTEKDPSRPVALFGTATDITDRKRREQELKQADTLFEHAQDALFMIDVGAETDENRTYTVQRVNPAYEEKTDLSASELIGKTPEEIVGPEVGGQIEARYERVASEQIPLEYKEELPIGEGTTHWSTRIAPVVANGETQKIVGTTRDVTAQKRREKRLAEAKKEAEAANRMKSAFLATMSHEIRTPLTSILGFAEAIGEEVQGAEHPEELDVELLGRFSKLIEEGGRRLLETLNAVLNLSKLEAGQMELEAEPVDLAKQARQVVQEHHTQAEEKGLKLRTRLADSPTWAEADEGGVQIVLQNLLSNAIKYTEEGSIEVRTYLGGEEAAVLEVEDTGIGMDPELAEGLFEPFRQASEGVSREYEGTGVGLAVTREAAEKMGGSVEVDTQKGEGSRFTIRLPRASLAG</sequence>
<dbReference type="SUPFAM" id="SSF55874">
    <property type="entry name" value="ATPase domain of HSP90 chaperone/DNA topoisomerase II/histidine kinase"/>
    <property type="match status" value="1"/>
</dbReference>
<dbReference type="Proteomes" id="UP001155144">
    <property type="component" value="Unassembled WGS sequence"/>
</dbReference>
<dbReference type="SMART" id="SM00086">
    <property type="entry name" value="PAC"/>
    <property type="match status" value="2"/>
</dbReference>
<dbReference type="SMART" id="SM00091">
    <property type="entry name" value="PAS"/>
    <property type="match status" value="4"/>
</dbReference>
<evidence type="ECO:0000256" key="4">
    <source>
        <dbReference type="ARBA" id="ARBA00022679"/>
    </source>
</evidence>
<dbReference type="InterPro" id="IPR004358">
    <property type="entry name" value="Sig_transdc_His_kin-like_C"/>
</dbReference>
<dbReference type="InterPro" id="IPR036097">
    <property type="entry name" value="HisK_dim/P_sf"/>
</dbReference>
<dbReference type="SUPFAM" id="SSF55781">
    <property type="entry name" value="GAF domain-like"/>
    <property type="match status" value="1"/>
</dbReference>
<dbReference type="InterPro" id="IPR001610">
    <property type="entry name" value="PAC"/>
</dbReference>
<evidence type="ECO:0000256" key="3">
    <source>
        <dbReference type="ARBA" id="ARBA00022553"/>
    </source>
</evidence>
<dbReference type="CDD" id="cd16922">
    <property type="entry name" value="HATPase_EvgS-ArcB-TorS-like"/>
    <property type="match status" value="1"/>
</dbReference>
<dbReference type="SUPFAM" id="SSF55785">
    <property type="entry name" value="PYP-like sensor domain (PAS domain)"/>
    <property type="match status" value="4"/>
</dbReference>
<dbReference type="SMART" id="SM00387">
    <property type="entry name" value="HATPase_c"/>
    <property type="match status" value="1"/>
</dbReference>
<dbReference type="RefSeq" id="WP_119843053.1">
    <property type="nucleotide sequence ID" value="NZ_CALTSG010000054.1"/>
</dbReference>
<organism evidence="8 9">
    <name type="scientific">Salinibacter ruber</name>
    <dbReference type="NCBI Taxonomy" id="146919"/>
    <lineage>
        <taxon>Bacteria</taxon>
        <taxon>Pseudomonadati</taxon>
        <taxon>Rhodothermota</taxon>
        <taxon>Rhodothermia</taxon>
        <taxon>Rhodothermales</taxon>
        <taxon>Salinibacteraceae</taxon>
        <taxon>Salinibacter</taxon>
    </lineage>
</organism>
<comment type="catalytic activity">
    <reaction evidence="1">
        <text>ATP + protein L-histidine = ADP + protein N-phospho-L-histidine.</text>
        <dbReference type="EC" id="2.7.13.3"/>
    </reaction>
</comment>
<dbReference type="InterPro" id="IPR013656">
    <property type="entry name" value="PAS_4"/>
</dbReference>
<dbReference type="InterPro" id="IPR003594">
    <property type="entry name" value="HATPase_dom"/>
</dbReference>
<dbReference type="NCBIfam" id="TIGR00229">
    <property type="entry name" value="sensory_box"/>
    <property type="match status" value="4"/>
</dbReference>
<gene>
    <name evidence="8" type="ORF">GGP45_002657</name>
</gene>
<dbReference type="Pfam" id="PF08448">
    <property type="entry name" value="PAS_4"/>
    <property type="match status" value="3"/>
</dbReference>
<evidence type="ECO:0000313" key="9">
    <source>
        <dbReference type="Proteomes" id="UP001155144"/>
    </source>
</evidence>
<evidence type="ECO:0000256" key="6">
    <source>
        <dbReference type="SAM" id="Coils"/>
    </source>
</evidence>
<feature type="compositionally biased region" description="Low complexity" evidence="7">
    <location>
        <begin position="44"/>
        <end position="54"/>
    </location>
</feature>
<evidence type="ECO:0000256" key="5">
    <source>
        <dbReference type="ARBA" id="ARBA00022777"/>
    </source>
</evidence>
<dbReference type="Pfam" id="PF01590">
    <property type="entry name" value="GAF"/>
    <property type="match status" value="1"/>
</dbReference>
<dbReference type="CDD" id="cd00082">
    <property type="entry name" value="HisKA"/>
    <property type="match status" value="1"/>
</dbReference>
<dbReference type="PRINTS" id="PR00344">
    <property type="entry name" value="BCTRLSENSOR"/>
</dbReference>
<dbReference type="Pfam" id="PF00512">
    <property type="entry name" value="HisKA"/>
    <property type="match status" value="1"/>
</dbReference>
<dbReference type="InterPro" id="IPR036890">
    <property type="entry name" value="HATPase_C_sf"/>
</dbReference>
<feature type="compositionally biased region" description="Basic and acidic residues" evidence="7">
    <location>
        <begin position="20"/>
        <end position="35"/>
    </location>
</feature>
<dbReference type="PANTHER" id="PTHR43047">
    <property type="entry name" value="TWO-COMPONENT HISTIDINE PROTEIN KINASE"/>
    <property type="match status" value="1"/>
</dbReference>
<dbReference type="SMART" id="SM00388">
    <property type="entry name" value="HisKA"/>
    <property type="match status" value="1"/>
</dbReference>
<dbReference type="InterPro" id="IPR003018">
    <property type="entry name" value="GAF"/>
</dbReference>
<dbReference type="InterPro" id="IPR035965">
    <property type="entry name" value="PAS-like_dom_sf"/>
</dbReference>
<dbReference type="PANTHER" id="PTHR43047:SF72">
    <property type="entry name" value="OSMOSENSING HISTIDINE PROTEIN KINASE SLN1"/>
    <property type="match status" value="1"/>
</dbReference>
<feature type="coiled-coil region" evidence="6">
    <location>
        <begin position="201"/>
        <end position="228"/>
    </location>
</feature>
<dbReference type="Gene3D" id="1.10.287.130">
    <property type="match status" value="1"/>
</dbReference>
<dbReference type="PROSITE" id="PS50109">
    <property type="entry name" value="HIS_KIN"/>
    <property type="match status" value="1"/>
</dbReference>
<dbReference type="InterPro" id="IPR000700">
    <property type="entry name" value="PAS-assoc_C"/>
</dbReference>
<keyword evidence="4" id="KW-0808">Transferase</keyword>
<dbReference type="GO" id="GO:0005886">
    <property type="term" value="C:plasma membrane"/>
    <property type="evidence" value="ECO:0007669"/>
    <property type="project" value="TreeGrafter"/>
</dbReference>
<dbReference type="GO" id="GO:0009927">
    <property type="term" value="F:histidine phosphotransfer kinase activity"/>
    <property type="evidence" value="ECO:0007669"/>
    <property type="project" value="TreeGrafter"/>
</dbReference>
<dbReference type="PROSITE" id="PS50112">
    <property type="entry name" value="PAS"/>
    <property type="match status" value="4"/>
</dbReference>
<dbReference type="SUPFAM" id="SSF47384">
    <property type="entry name" value="Homodimeric domain of signal transducing histidine kinase"/>
    <property type="match status" value="1"/>
</dbReference>
<dbReference type="Gene3D" id="3.30.450.40">
    <property type="match status" value="1"/>
</dbReference>
<dbReference type="Gene3D" id="3.30.565.10">
    <property type="entry name" value="Histidine kinase-like ATPase, C-terminal domain"/>
    <property type="match status" value="1"/>
</dbReference>
<evidence type="ECO:0000256" key="2">
    <source>
        <dbReference type="ARBA" id="ARBA00012438"/>
    </source>
</evidence>
<dbReference type="InterPro" id="IPR000014">
    <property type="entry name" value="PAS"/>
</dbReference>
<dbReference type="SMART" id="SM00065">
    <property type="entry name" value="GAF"/>
    <property type="match status" value="1"/>
</dbReference>
<dbReference type="Pfam" id="PF13426">
    <property type="entry name" value="PAS_9"/>
    <property type="match status" value="1"/>
</dbReference>
<dbReference type="Pfam" id="PF02518">
    <property type="entry name" value="HATPase_c"/>
    <property type="match status" value="1"/>
</dbReference>
<dbReference type="EC" id="2.7.13.3" evidence="2"/>
<name>A0A9X2R6E4_9BACT</name>
<proteinExistence type="predicted"/>
<dbReference type="PROSITE" id="PS50113">
    <property type="entry name" value="PAC"/>
    <property type="match status" value="1"/>
</dbReference>
<dbReference type="Gene3D" id="3.30.450.20">
    <property type="entry name" value="PAS domain"/>
    <property type="match status" value="4"/>
</dbReference>
<dbReference type="FunFam" id="3.30.565.10:FF:000006">
    <property type="entry name" value="Sensor histidine kinase WalK"/>
    <property type="match status" value="1"/>
</dbReference>
<dbReference type="GO" id="GO:0000155">
    <property type="term" value="F:phosphorelay sensor kinase activity"/>
    <property type="evidence" value="ECO:0007669"/>
    <property type="project" value="InterPro"/>
</dbReference>
<evidence type="ECO:0000256" key="7">
    <source>
        <dbReference type="SAM" id="MobiDB-lite"/>
    </source>
</evidence>
<feature type="compositionally biased region" description="Low complexity" evidence="7">
    <location>
        <begin position="1"/>
        <end position="16"/>
    </location>
</feature>
<keyword evidence="5" id="KW-0418">Kinase</keyword>
<feature type="region of interest" description="Disordered" evidence="7">
    <location>
        <begin position="1"/>
        <end position="58"/>
    </location>
</feature>
<evidence type="ECO:0000256" key="1">
    <source>
        <dbReference type="ARBA" id="ARBA00000085"/>
    </source>
</evidence>
<dbReference type="InterPro" id="IPR029016">
    <property type="entry name" value="GAF-like_dom_sf"/>
</dbReference>
<reference evidence="8" key="1">
    <citation type="submission" date="2022-08" db="EMBL/GenBank/DDBJ databases">
        <title>Genomic Encyclopedia of Type Strains, Phase V (KMG-V): Genome sequencing to study the core and pangenomes of soil and plant-associated prokaryotes.</title>
        <authorList>
            <person name="Whitman W."/>
        </authorList>
    </citation>
    <scope>NUCLEOTIDE SEQUENCE</scope>
    <source>
        <strain evidence="8">SP3026</strain>
    </source>
</reference>
<keyword evidence="6" id="KW-0175">Coiled coil</keyword>
<comment type="caution">
    <text evidence="8">The sequence shown here is derived from an EMBL/GenBank/DDBJ whole genome shotgun (WGS) entry which is preliminary data.</text>
</comment>